<accession>A0A0A6PE49</accession>
<evidence type="ECO:0000313" key="2">
    <source>
        <dbReference type="Proteomes" id="UP000030428"/>
    </source>
</evidence>
<proteinExistence type="predicted"/>
<comment type="caution">
    <text evidence="1">The sequence shown here is derived from an EMBL/GenBank/DDBJ whole genome shotgun (WGS) entry which is preliminary data.</text>
</comment>
<dbReference type="Proteomes" id="UP000030428">
    <property type="component" value="Unassembled WGS sequence"/>
</dbReference>
<sequence length="61" mass="6948">MEYKALALSDSTKLKLCTPTRQDNFDNVGGSEKNRNHIIEAIVSNYEVSLYEPDEKKSKNN</sequence>
<dbReference type="AlphaFoldDB" id="A0A0A6PE49"/>
<gene>
    <name evidence="1" type="ORF">PN36_00270</name>
</gene>
<organism evidence="1 2">
    <name type="scientific">Candidatus Thiomargarita nelsonii</name>
    <dbReference type="NCBI Taxonomy" id="1003181"/>
    <lineage>
        <taxon>Bacteria</taxon>
        <taxon>Pseudomonadati</taxon>
        <taxon>Pseudomonadota</taxon>
        <taxon>Gammaproteobacteria</taxon>
        <taxon>Thiotrichales</taxon>
        <taxon>Thiotrichaceae</taxon>
        <taxon>Thiomargarita</taxon>
    </lineage>
</organism>
<keyword evidence="2" id="KW-1185">Reference proteome</keyword>
<evidence type="ECO:0000313" key="1">
    <source>
        <dbReference type="EMBL" id="KHD08998.1"/>
    </source>
</evidence>
<dbReference type="EMBL" id="JSZA02000001">
    <property type="protein sequence ID" value="KHD08998.1"/>
    <property type="molecule type" value="Genomic_DNA"/>
</dbReference>
<protein>
    <submittedName>
        <fullName evidence="1">Uncharacterized protein</fullName>
    </submittedName>
</protein>
<name>A0A0A6PE49_9GAMM</name>
<reference evidence="1 2" key="1">
    <citation type="journal article" date="2016" name="Front. Microbiol.">
        <title>Single-Cell (Meta-)Genomics of a Dimorphic Candidatus Thiomargarita nelsonii Reveals Genomic Plasticity.</title>
        <authorList>
            <person name="Flood B.E."/>
            <person name="Fliss P."/>
            <person name="Jones D.S."/>
            <person name="Dick G.J."/>
            <person name="Jain S."/>
            <person name="Kaster A.K."/>
            <person name="Winkel M."/>
            <person name="Mussmann M."/>
            <person name="Bailey J."/>
        </authorList>
    </citation>
    <scope>NUCLEOTIDE SEQUENCE [LARGE SCALE GENOMIC DNA]</scope>
    <source>
        <strain evidence="1">Hydrate Ridge</strain>
    </source>
</reference>